<keyword evidence="3" id="KW-1185">Reference proteome</keyword>
<feature type="region of interest" description="Disordered" evidence="1">
    <location>
        <begin position="100"/>
        <end position="189"/>
    </location>
</feature>
<dbReference type="EMBL" id="BMAR01000005">
    <property type="protein sequence ID" value="GFR43375.1"/>
    <property type="molecule type" value="Genomic_DNA"/>
</dbReference>
<proteinExistence type="predicted"/>
<evidence type="ECO:0000313" key="3">
    <source>
        <dbReference type="Proteomes" id="UP001054857"/>
    </source>
</evidence>
<feature type="compositionally biased region" description="Basic and acidic residues" evidence="1">
    <location>
        <begin position="133"/>
        <end position="189"/>
    </location>
</feature>
<accession>A0AAD3DK80</accession>
<dbReference type="Proteomes" id="UP001054857">
    <property type="component" value="Unassembled WGS sequence"/>
</dbReference>
<evidence type="ECO:0000256" key="1">
    <source>
        <dbReference type="SAM" id="MobiDB-lite"/>
    </source>
</evidence>
<protein>
    <submittedName>
        <fullName evidence="2">Uncharacterized protein</fullName>
    </submittedName>
</protein>
<comment type="caution">
    <text evidence="2">The sequence shown here is derived from an EMBL/GenBank/DDBJ whole genome shotgun (WGS) entry which is preliminary data.</text>
</comment>
<feature type="non-terminal residue" evidence="2">
    <location>
        <position position="1"/>
    </location>
</feature>
<sequence length="189" mass="21167">SHVLCGKKLFHFETNIFSVYSSSVRLSRANFYAPHTSTGLRQIHGTPVVYILLCINMASWVATPPSYARAPFRQGKRATRLAATCRPVAVWTRPTPDRDADFIKPSYIPRPVEPSITQPREQPIYAPTTPEFRPAELPENPKELPEAPKLPERRPDDIPAGNPKEKPTEGAPDKREAPPPKDREAAPKK</sequence>
<gene>
    <name evidence="2" type="ORF">Agub_g4447</name>
</gene>
<organism evidence="2 3">
    <name type="scientific">Astrephomene gubernaculifera</name>
    <dbReference type="NCBI Taxonomy" id="47775"/>
    <lineage>
        <taxon>Eukaryota</taxon>
        <taxon>Viridiplantae</taxon>
        <taxon>Chlorophyta</taxon>
        <taxon>core chlorophytes</taxon>
        <taxon>Chlorophyceae</taxon>
        <taxon>CS clade</taxon>
        <taxon>Chlamydomonadales</taxon>
        <taxon>Astrephomenaceae</taxon>
        <taxon>Astrephomene</taxon>
    </lineage>
</organism>
<name>A0AAD3DK80_9CHLO</name>
<evidence type="ECO:0000313" key="2">
    <source>
        <dbReference type="EMBL" id="GFR43375.1"/>
    </source>
</evidence>
<reference evidence="2 3" key="1">
    <citation type="journal article" date="2021" name="Sci. Rep.">
        <title>Genome sequencing of the multicellular alga Astrephomene provides insights into convergent evolution of germ-soma differentiation.</title>
        <authorList>
            <person name="Yamashita S."/>
            <person name="Yamamoto K."/>
            <person name="Matsuzaki R."/>
            <person name="Suzuki S."/>
            <person name="Yamaguchi H."/>
            <person name="Hirooka S."/>
            <person name="Minakuchi Y."/>
            <person name="Miyagishima S."/>
            <person name="Kawachi M."/>
            <person name="Toyoda A."/>
            <person name="Nozaki H."/>
        </authorList>
    </citation>
    <scope>NUCLEOTIDE SEQUENCE [LARGE SCALE GENOMIC DNA]</scope>
    <source>
        <strain evidence="2 3">NIES-4017</strain>
    </source>
</reference>
<dbReference type="AlphaFoldDB" id="A0AAD3DK80"/>